<organism evidence="7 8">
    <name type="scientific">Corallincola platygyrae</name>
    <dbReference type="NCBI Taxonomy" id="1193278"/>
    <lineage>
        <taxon>Bacteria</taxon>
        <taxon>Pseudomonadati</taxon>
        <taxon>Pseudomonadota</taxon>
        <taxon>Gammaproteobacteria</taxon>
        <taxon>Alteromonadales</taxon>
        <taxon>Psychromonadaceae</taxon>
        <taxon>Corallincola</taxon>
    </lineage>
</organism>
<evidence type="ECO:0000313" key="8">
    <source>
        <dbReference type="Proteomes" id="UP001597380"/>
    </source>
</evidence>
<dbReference type="PROSITE" id="PS50895">
    <property type="entry name" value="SURF1"/>
    <property type="match status" value="1"/>
</dbReference>
<evidence type="ECO:0000313" key="7">
    <source>
        <dbReference type="EMBL" id="MFD2096818.1"/>
    </source>
</evidence>
<name>A0ABW4XQT7_9GAMM</name>
<dbReference type="RefSeq" id="WP_345339521.1">
    <property type="nucleotide sequence ID" value="NZ_BAABLI010000009.1"/>
</dbReference>
<dbReference type="InterPro" id="IPR002994">
    <property type="entry name" value="Surf1/Shy1"/>
</dbReference>
<protein>
    <recommendedName>
        <fullName evidence="6">SURF1-like protein</fullName>
    </recommendedName>
</protein>
<accession>A0ABW4XQT7</accession>
<evidence type="ECO:0000256" key="3">
    <source>
        <dbReference type="ARBA" id="ARBA00022692"/>
    </source>
</evidence>
<comment type="subcellular location">
    <subcellularLocation>
        <location evidence="6">Cell membrane</location>
        <topology evidence="6">Multi-pass membrane protein</topology>
    </subcellularLocation>
    <subcellularLocation>
        <location evidence="1">Membrane</location>
    </subcellularLocation>
</comment>
<gene>
    <name evidence="7" type="ORF">ACFSJ3_12545</name>
</gene>
<proteinExistence type="inferred from homology"/>
<reference evidence="8" key="1">
    <citation type="journal article" date="2019" name="Int. J. Syst. Evol. Microbiol.">
        <title>The Global Catalogue of Microorganisms (GCM) 10K type strain sequencing project: providing services to taxonomists for standard genome sequencing and annotation.</title>
        <authorList>
            <consortium name="The Broad Institute Genomics Platform"/>
            <consortium name="The Broad Institute Genome Sequencing Center for Infectious Disease"/>
            <person name="Wu L."/>
            <person name="Ma J."/>
        </authorList>
    </citation>
    <scope>NUCLEOTIDE SEQUENCE [LARGE SCALE GENOMIC DNA]</scope>
    <source>
        <strain evidence="8">CGMCC 1.10992</strain>
    </source>
</reference>
<keyword evidence="8" id="KW-1185">Reference proteome</keyword>
<dbReference type="Pfam" id="PF02104">
    <property type="entry name" value="SURF1"/>
    <property type="match status" value="1"/>
</dbReference>
<dbReference type="Proteomes" id="UP001597380">
    <property type="component" value="Unassembled WGS sequence"/>
</dbReference>
<dbReference type="InterPro" id="IPR045214">
    <property type="entry name" value="Surf1/Surf4"/>
</dbReference>
<dbReference type="EMBL" id="JBHUHT010000013">
    <property type="protein sequence ID" value="MFD2096818.1"/>
    <property type="molecule type" value="Genomic_DNA"/>
</dbReference>
<keyword evidence="3 6" id="KW-0812">Transmembrane</keyword>
<dbReference type="CDD" id="cd06662">
    <property type="entry name" value="SURF1"/>
    <property type="match status" value="1"/>
</dbReference>
<dbReference type="PANTHER" id="PTHR23427:SF2">
    <property type="entry name" value="SURFEIT LOCUS PROTEIN 1"/>
    <property type="match status" value="1"/>
</dbReference>
<keyword evidence="4 6" id="KW-1133">Transmembrane helix</keyword>
<evidence type="ECO:0000256" key="5">
    <source>
        <dbReference type="ARBA" id="ARBA00023136"/>
    </source>
</evidence>
<evidence type="ECO:0000256" key="6">
    <source>
        <dbReference type="RuleBase" id="RU363076"/>
    </source>
</evidence>
<keyword evidence="5 6" id="KW-0472">Membrane</keyword>
<comment type="similarity">
    <text evidence="2 6">Belongs to the SURF1 family.</text>
</comment>
<evidence type="ECO:0000256" key="4">
    <source>
        <dbReference type="ARBA" id="ARBA00022989"/>
    </source>
</evidence>
<evidence type="ECO:0000256" key="2">
    <source>
        <dbReference type="ARBA" id="ARBA00007165"/>
    </source>
</evidence>
<sequence>MTSYQFDLPGGSYQLNFTWTVALPALAVLSLLVALGTWQLGRADEKKQLLARAALAPDESVLSYASLPSEPRALQPLLGTQLALIGSWQAEQVILLDNRMWNKRVGYQVLVPLRLHDSNQLVLVNLGWVAAPLSRDQLPDLSQQLPQALAAISTIQGRLRSLDSQVMVLAEQTLQNQWPLRVQSLDPQLLSPLLVSKEQAGDLVNGVLLLDESVEGGFPRQWPVTTVSVEKHQAYAFQWFTMALVFACIMLSVGLRRTKEHKTREHYEQ</sequence>
<dbReference type="PANTHER" id="PTHR23427">
    <property type="entry name" value="SURFEIT LOCUS PROTEIN"/>
    <property type="match status" value="1"/>
</dbReference>
<feature type="transmembrane region" description="Helical" evidence="6">
    <location>
        <begin position="21"/>
        <end position="41"/>
    </location>
</feature>
<evidence type="ECO:0000256" key="1">
    <source>
        <dbReference type="ARBA" id="ARBA00004370"/>
    </source>
</evidence>
<comment type="caution">
    <text evidence="7">The sequence shown here is derived from an EMBL/GenBank/DDBJ whole genome shotgun (WGS) entry which is preliminary data.</text>
</comment>
<feature type="transmembrane region" description="Helical" evidence="6">
    <location>
        <begin position="236"/>
        <end position="255"/>
    </location>
</feature>
<keyword evidence="6" id="KW-1003">Cell membrane</keyword>